<feature type="transmembrane region" description="Helical" evidence="1">
    <location>
        <begin position="7"/>
        <end position="23"/>
    </location>
</feature>
<keyword evidence="1" id="KW-0472">Membrane</keyword>
<dbReference type="STRING" id="686796.SAMN04488104_102156"/>
<evidence type="ECO:0000256" key="1">
    <source>
        <dbReference type="SAM" id="Phobius"/>
    </source>
</evidence>
<evidence type="ECO:0000313" key="3">
    <source>
        <dbReference type="Proteomes" id="UP000199060"/>
    </source>
</evidence>
<proteinExistence type="predicted"/>
<dbReference type="PANTHER" id="PTHR34262">
    <property type="entry name" value="TRANSMEMBRANE PROTEIN 220"/>
    <property type="match status" value="1"/>
</dbReference>
<gene>
    <name evidence="2" type="ORF">SAMN04488104_102156</name>
</gene>
<dbReference type="RefSeq" id="WP_087939653.1">
    <property type="nucleotide sequence ID" value="NZ_FNAC01000021.1"/>
</dbReference>
<feature type="transmembrane region" description="Helical" evidence="1">
    <location>
        <begin position="100"/>
        <end position="118"/>
    </location>
</feature>
<keyword evidence="1 2" id="KW-0812">Transmembrane</keyword>
<feature type="transmembrane region" description="Helical" evidence="1">
    <location>
        <begin position="29"/>
        <end position="46"/>
    </location>
</feature>
<organism evidence="2 3">
    <name type="scientific">Algoriphagus faecimaris</name>
    <dbReference type="NCBI Taxonomy" id="686796"/>
    <lineage>
        <taxon>Bacteria</taxon>
        <taxon>Pseudomonadati</taxon>
        <taxon>Bacteroidota</taxon>
        <taxon>Cytophagia</taxon>
        <taxon>Cytophagales</taxon>
        <taxon>Cyclobacteriaceae</taxon>
        <taxon>Algoriphagus</taxon>
    </lineage>
</organism>
<dbReference type="OrthoDB" id="329078at2"/>
<dbReference type="Pfam" id="PF15071">
    <property type="entry name" value="TMEM220"/>
    <property type="match status" value="1"/>
</dbReference>
<name>A0A1G6TCB4_9BACT</name>
<keyword evidence="1" id="KW-1133">Transmembrane helix</keyword>
<sequence length="120" mass="13688">MKFSKIIYGVWAILFSLFAYWQINDPDPEVWVSIYVVAIIFCLLAIRGIFPKYPLTVLVVACLIGAFYYWPESVSGWIGQEVEQGDLTMKTPEMEEGRESFGLLIIALVHLPGLIKAWRS</sequence>
<dbReference type="InterPro" id="IPR029377">
    <property type="entry name" value="TMEM220"/>
</dbReference>
<reference evidence="3" key="1">
    <citation type="submission" date="2016-10" db="EMBL/GenBank/DDBJ databases">
        <authorList>
            <person name="Varghese N."/>
            <person name="Submissions S."/>
        </authorList>
    </citation>
    <scope>NUCLEOTIDE SEQUENCE [LARGE SCALE GENOMIC DNA]</scope>
    <source>
        <strain evidence="3">DSM 23095</strain>
    </source>
</reference>
<dbReference type="PANTHER" id="PTHR34262:SF1">
    <property type="entry name" value="TRANSMEMBRANE PROTEIN 220"/>
    <property type="match status" value="1"/>
</dbReference>
<evidence type="ECO:0000313" key="2">
    <source>
        <dbReference type="EMBL" id="SDD26097.1"/>
    </source>
</evidence>
<feature type="transmembrane region" description="Helical" evidence="1">
    <location>
        <begin position="53"/>
        <end position="70"/>
    </location>
</feature>
<dbReference type="Proteomes" id="UP000199060">
    <property type="component" value="Unassembled WGS sequence"/>
</dbReference>
<accession>A0A1G6TCB4</accession>
<dbReference type="AlphaFoldDB" id="A0A1G6TCB4"/>
<keyword evidence="3" id="KW-1185">Reference proteome</keyword>
<dbReference type="EMBL" id="FNAC01000021">
    <property type="protein sequence ID" value="SDD26097.1"/>
    <property type="molecule type" value="Genomic_DNA"/>
</dbReference>
<protein>
    <submittedName>
        <fullName evidence="2">Transmembrane family 220, helix</fullName>
    </submittedName>
</protein>